<dbReference type="EMBL" id="CP159204">
    <property type="protein sequence ID" value="XCF15307.1"/>
    <property type="molecule type" value="Genomic_DNA"/>
</dbReference>
<evidence type="ECO:0008006" key="3">
    <source>
        <dbReference type="Google" id="ProtNLM"/>
    </source>
</evidence>
<feature type="transmembrane region" description="Helical" evidence="1">
    <location>
        <begin position="29"/>
        <end position="51"/>
    </location>
</feature>
<reference evidence="2" key="1">
    <citation type="submission" date="2024-06" db="EMBL/GenBank/DDBJ databases">
        <title>Genome Sequence of an extremely halophilic archaeon isolated from Permian era halite, Salado Formation, Carlsbad, New Mexico: Halobacterium sp. strain NMX12-1.</title>
        <authorList>
            <person name="Sotoa L."/>
            <person name="DasSarma P."/>
            <person name="Anton B.P."/>
            <person name="Vincze T."/>
            <person name="Verma I."/>
            <person name="Eralp B."/>
            <person name="Powers D.W."/>
            <person name="Dozier B.L."/>
            <person name="Roberts R.J."/>
            <person name="DasSarma S."/>
        </authorList>
    </citation>
    <scope>NUCLEOTIDE SEQUENCE</scope>
    <source>
        <strain evidence="2">NMX12-1</strain>
    </source>
</reference>
<protein>
    <recommendedName>
        <fullName evidence="3">MFS transporter</fullName>
    </recommendedName>
</protein>
<feature type="transmembrane region" description="Helical" evidence="1">
    <location>
        <begin position="383"/>
        <end position="403"/>
    </location>
</feature>
<gene>
    <name evidence="2" type="ORF">ABSL23_08585</name>
</gene>
<feature type="transmembrane region" description="Helical" evidence="1">
    <location>
        <begin position="196"/>
        <end position="215"/>
    </location>
</feature>
<feature type="transmembrane region" description="Helical" evidence="1">
    <location>
        <begin position="116"/>
        <end position="135"/>
    </location>
</feature>
<keyword evidence="1" id="KW-0472">Membrane</keyword>
<accession>A0AAU8C9J5</accession>
<name>A0AAU8C9J5_9EURY</name>
<feature type="transmembrane region" description="Helical" evidence="1">
    <location>
        <begin position="91"/>
        <end position="110"/>
    </location>
</feature>
<keyword evidence="1" id="KW-0812">Transmembrane</keyword>
<feature type="transmembrane region" description="Helical" evidence="1">
    <location>
        <begin position="156"/>
        <end position="176"/>
    </location>
</feature>
<evidence type="ECO:0000256" key="1">
    <source>
        <dbReference type="SAM" id="Phobius"/>
    </source>
</evidence>
<dbReference type="AlphaFoldDB" id="A0AAU8C9J5"/>
<keyword evidence="1" id="KW-1133">Transmembrane helix</keyword>
<feature type="transmembrane region" description="Helical" evidence="1">
    <location>
        <begin position="227"/>
        <end position="247"/>
    </location>
</feature>
<feature type="transmembrane region" description="Helical" evidence="1">
    <location>
        <begin position="57"/>
        <end position="79"/>
    </location>
</feature>
<sequence>MFDGGVSVLRTVVPLVAVTGSGVGRWTRLFTLAGVAFLLLWRVGLLAGVPARSAVELAVLGFVLHVVFGHAYLLVPAYFGRVHRSSPLPGVHLALAASGTLLLAASYLPATPDGTRLAGALLWAAGVAVFAGSLARSLRGAARDPFADASNRAERAAVLAVPVPFAYLVVGSYDLLAGQTAAPRLLAASPAGVSHLFAAGVAALLVFVLGVRLLPRFLGVDPLVGPSVFVLVAGSVGPGLLAGSLWGGRLFRAAAAVEGAAVAAFFAHAVALFARSDRRRVGLSGILAGLAAGAVAVLVAAGVAVGWLPPARIAGHAALVLGGFLTVTVAGFLVQFYPPSVADAPGASETTTRAALAALLAGAVVEASGLAFGVSALTSAGRALAAAGALALAFVLLAVVAALETR</sequence>
<dbReference type="KEGG" id="hanx:ABSL23_08585"/>
<organism evidence="2">
    <name type="scientific">Halobacterium sp. NMX12-1</name>
    <dbReference type="NCBI Taxonomy" id="3166650"/>
    <lineage>
        <taxon>Archaea</taxon>
        <taxon>Methanobacteriati</taxon>
        <taxon>Methanobacteriota</taxon>
        <taxon>Stenosarchaea group</taxon>
        <taxon>Halobacteria</taxon>
        <taxon>Halobacteriales</taxon>
        <taxon>Halobacteriaceae</taxon>
        <taxon>Halobacterium</taxon>
    </lineage>
</organism>
<feature type="transmembrane region" description="Helical" evidence="1">
    <location>
        <begin position="253"/>
        <end position="274"/>
    </location>
</feature>
<feature type="transmembrane region" description="Helical" evidence="1">
    <location>
        <begin position="313"/>
        <end position="334"/>
    </location>
</feature>
<proteinExistence type="predicted"/>
<feature type="transmembrane region" description="Helical" evidence="1">
    <location>
        <begin position="286"/>
        <end position="307"/>
    </location>
</feature>
<feature type="transmembrane region" description="Helical" evidence="1">
    <location>
        <begin position="355"/>
        <end position="377"/>
    </location>
</feature>
<evidence type="ECO:0000313" key="2">
    <source>
        <dbReference type="EMBL" id="XCF15307.1"/>
    </source>
</evidence>